<dbReference type="InterPro" id="IPR013320">
    <property type="entry name" value="ConA-like_dom_sf"/>
</dbReference>
<dbReference type="GO" id="GO:0030246">
    <property type="term" value="F:carbohydrate binding"/>
    <property type="evidence" value="ECO:0007669"/>
    <property type="project" value="UniProtKB-KW"/>
</dbReference>
<dbReference type="STRING" id="15368.A0A2K2CI55"/>
<protein>
    <recommendedName>
        <fullName evidence="4">Legume lectin domain-containing protein</fullName>
    </recommendedName>
</protein>
<feature type="signal peptide" evidence="3">
    <location>
        <begin position="1"/>
        <end position="23"/>
    </location>
</feature>
<evidence type="ECO:0000313" key="7">
    <source>
        <dbReference type="Proteomes" id="UP000008810"/>
    </source>
</evidence>
<dbReference type="PANTHER" id="PTHR32401:SF53">
    <property type="entry name" value="LEGUME LECTIN DOMAIN-CONTAINING PROTEIN"/>
    <property type="match status" value="1"/>
</dbReference>
<sequence length="269" mass="29910">MSTLSFSLLASAAVVILGRTCSCLQFTYPSFDTTNKADFNFSTGSTIANGSLHITPSTGNISHWSGRVVYAREALKLWNSKRTAVTSFRTEFVLNILPWDKNIAGEGLAFILTNNPSLPKNSSGQWLGVCNNQTDGSVENRIIAFEFDTRKNYEDDLDNNHFGIDFNSIKSVRQQSLSNQSILLSSGSDVWVEIKYNGRSMLFQATLIQYSTSGQYFSQVSAYINLSALLLDEDIYLGFAGSTGAFTQLNQIKSWNFTTIEDHETRHGR</sequence>
<dbReference type="CDD" id="cd06899">
    <property type="entry name" value="lectin_legume_LecRK_Arcelin_ConA"/>
    <property type="match status" value="1"/>
</dbReference>
<dbReference type="EMBL" id="CM000884">
    <property type="protein sequence ID" value="PNT61712.1"/>
    <property type="molecule type" value="Genomic_DNA"/>
</dbReference>
<dbReference type="Gene3D" id="2.60.120.200">
    <property type="match status" value="1"/>
</dbReference>
<proteinExistence type="inferred from homology"/>
<evidence type="ECO:0000259" key="4">
    <source>
        <dbReference type="Pfam" id="PF00139"/>
    </source>
</evidence>
<dbReference type="Proteomes" id="UP000008810">
    <property type="component" value="Chromosome 5"/>
</dbReference>
<dbReference type="OrthoDB" id="1913956at2759"/>
<reference evidence="5 6" key="1">
    <citation type="journal article" date="2010" name="Nature">
        <title>Genome sequencing and analysis of the model grass Brachypodium distachyon.</title>
        <authorList>
            <consortium name="International Brachypodium Initiative"/>
        </authorList>
    </citation>
    <scope>NUCLEOTIDE SEQUENCE [LARGE SCALE GENOMIC DNA]</scope>
    <source>
        <strain evidence="5 6">Bd21</strain>
    </source>
</reference>
<comment type="similarity">
    <text evidence="1">Belongs to the leguminous lectin family.</text>
</comment>
<reference evidence="5" key="2">
    <citation type="submission" date="2017-06" db="EMBL/GenBank/DDBJ databases">
        <title>WGS assembly of Brachypodium distachyon.</title>
        <authorList>
            <consortium name="The International Brachypodium Initiative"/>
            <person name="Lucas S."/>
            <person name="Harmon-Smith M."/>
            <person name="Lail K."/>
            <person name="Tice H."/>
            <person name="Grimwood J."/>
            <person name="Bruce D."/>
            <person name="Barry K."/>
            <person name="Shu S."/>
            <person name="Lindquist E."/>
            <person name="Wang M."/>
            <person name="Pitluck S."/>
            <person name="Vogel J.P."/>
            <person name="Garvin D.F."/>
            <person name="Mockler T.C."/>
            <person name="Schmutz J."/>
            <person name="Rokhsar D."/>
            <person name="Bevan M.W."/>
        </authorList>
    </citation>
    <scope>NUCLEOTIDE SEQUENCE</scope>
    <source>
        <strain evidence="5">Bd21</strain>
    </source>
</reference>
<feature type="non-terminal residue" evidence="5">
    <location>
        <position position="269"/>
    </location>
</feature>
<dbReference type="Gramene" id="PNT61712">
    <property type="protein sequence ID" value="PNT61712"/>
    <property type="gene ID" value="BRADI_5g19392v3"/>
</dbReference>
<dbReference type="Pfam" id="PF00139">
    <property type="entry name" value="Lectin_legB"/>
    <property type="match status" value="1"/>
</dbReference>
<dbReference type="FunFam" id="2.60.120.200:FF:000198">
    <property type="entry name" value="Probable L-type lectin-domain containing receptor kinase S.5"/>
    <property type="match status" value="1"/>
</dbReference>
<accession>A0A2K2CI55</accession>
<dbReference type="AlphaFoldDB" id="A0A2K2CI55"/>
<reference evidence="6" key="3">
    <citation type="submission" date="2018-08" db="UniProtKB">
        <authorList>
            <consortium name="EnsemblPlants"/>
        </authorList>
    </citation>
    <scope>IDENTIFICATION</scope>
    <source>
        <strain evidence="6">cv. Bd21</strain>
    </source>
</reference>
<name>A0A2K2CI55_BRADI</name>
<evidence type="ECO:0000256" key="1">
    <source>
        <dbReference type="ARBA" id="ARBA00007606"/>
    </source>
</evidence>
<evidence type="ECO:0000313" key="6">
    <source>
        <dbReference type="EnsemblPlants" id="PNT61712"/>
    </source>
</evidence>
<gene>
    <name evidence="5" type="ORF">BRADI_5g19392v3</name>
</gene>
<feature type="chain" id="PRO_5033762174" description="Legume lectin domain-containing protein" evidence="3">
    <location>
        <begin position="24"/>
        <end position="269"/>
    </location>
</feature>
<organism evidence="5">
    <name type="scientific">Brachypodium distachyon</name>
    <name type="common">Purple false brome</name>
    <name type="synonym">Trachynia distachya</name>
    <dbReference type="NCBI Taxonomy" id="15368"/>
    <lineage>
        <taxon>Eukaryota</taxon>
        <taxon>Viridiplantae</taxon>
        <taxon>Streptophyta</taxon>
        <taxon>Embryophyta</taxon>
        <taxon>Tracheophyta</taxon>
        <taxon>Spermatophyta</taxon>
        <taxon>Magnoliopsida</taxon>
        <taxon>Liliopsida</taxon>
        <taxon>Poales</taxon>
        <taxon>Poaceae</taxon>
        <taxon>BOP clade</taxon>
        <taxon>Pooideae</taxon>
        <taxon>Stipodae</taxon>
        <taxon>Brachypodieae</taxon>
        <taxon>Brachypodium</taxon>
    </lineage>
</organism>
<evidence type="ECO:0000313" key="5">
    <source>
        <dbReference type="EMBL" id="PNT61712.1"/>
    </source>
</evidence>
<dbReference type="InParanoid" id="A0A2K2CI55"/>
<dbReference type="PANTHER" id="PTHR32401">
    <property type="entry name" value="CONCANAVALIN A-LIKE LECTIN FAMILY PROTEIN"/>
    <property type="match status" value="1"/>
</dbReference>
<evidence type="ECO:0000256" key="2">
    <source>
        <dbReference type="ARBA" id="ARBA00022734"/>
    </source>
</evidence>
<keyword evidence="3" id="KW-0732">Signal</keyword>
<keyword evidence="2" id="KW-0430">Lectin</keyword>
<keyword evidence="7" id="KW-1185">Reference proteome</keyword>
<dbReference type="EnsemblPlants" id="PNT61712">
    <property type="protein sequence ID" value="PNT61712"/>
    <property type="gene ID" value="BRADI_5g19392v3"/>
</dbReference>
<dbReference type="InterPro" id="IPR001220">
    <property type="entry name" value="Legume_lectin_dom"/>
</dbReference>
<dbReference type="InterPro" id="IPR050258">
    <property type="entry name" value="Leguminous_Lectin"/>
</dbReference>
<dbReference type="SUPFAM" id="SSF49899">
    <property type="entry name" value="Concanavalin A-like lectins/glucanases"/>
    <property type="match status" value="1"/>
</dbReference>
<feature type="domain" description="Legume lectin" evidence="4">
    <location>
        <begin position="24"/>
        <end position="264"/>
    </location>
</feature>
<evidence type="ECO:0000256" key="3">
    <source>
        <dbReference type="SAM" id="SignalP"/>
    </source>
</evidence>